<dbReference type="InterPro" id="IPR020843">
    <property type="entry name" value="ER"/>
</dbReference>
<dbReference type="PANTHER" id="PTHR43350:SF2">
    <property type="entry name" value="GROES-LIKE ZINC-BINDING ALCOHOL DEHYDROGENASE FAMILY PROTEIN"/>
    <property type="match status" value="1"/>
</dbReference>
<evidence type="ECO:0000256" key="6">
    <source>
        <dbReference type="RuleBase" id="RU361277"/>
    </source>
</evidence>
<evidence type="ECO:0000256" key="2">
    <source>
        <dbReference type="ARBA" id="ARBA00008072"/>
    </source>
</evidence>
<keyword evidence="3 6" id="KW-0479">Metal-binding</keyword>
<dbReference type="InterPro" id="IPR011032">
    <property type="entry name" value="GroES-like_sf"/>
</dbReference>
<evidence type="ECO:0000256" key="1">
    <source>
        <dbReference type="ARBA" id="ARBA00001947"/>
    </source>
</evidence>
<organism evidence="9 10">
    <name type="scientific">Kribbella qitaiheensis</name>
    <dbReference type="NCBI Taxonomy" id="1544730"/>
    <lineage>
        <taxon>Bacteria</taxon>
        <taxon>Bacillati</taxon>
        <taxon>Actinomycetota</taxon>
        <taxon>Actinomycetes</taxon>
        <taxon>Propionibacteriales</taxon>
        <taxon>Kribbellaceae</taxon>
        <taxon>Kribbella</taxon>
    </lineage>
</organism>
<dbReference type="PANTHER" id="PTHR43350">
    <property type="entry name" value="NAD-DEPENDENT ALCOHOL DEHYDROGENASE"/>
    <property type="match status" value="1"/>
</dbReference>
<dbReference type="Pfam" id="PF00107">
    <property type="entry name" value="ADH_zinc_N"/>
    <property type="match status" value="1"/>
</dbReference>
<feature type="transmembrane region" description="Helical" evidence="7">
    <location>
        <begin position="195"/>
        <end position="223"/>
    </location>
</feature>
<dbReference type="Proteomes" id="UP000515563">
    <property type="component" value="Chromosome"/>
</dbReference>
<sequence length="377" mass="39283">MTTTTLAAVAHGAGEPFTLEEVELDDLRPDEVLVDVVAVGMCHTDISAGHGTIPFPTPGVLGHEGAGRVSAVGSEVHRVRPGDPVLMSFTSCGRCTACRGGHPAYCDSHLPWNLLGGRRADGSSTIRRPDGTELSGHFFGQSSFAHQAIVDERSLVLLEPDTTDDDLIRFAPLGCGVQTGAGAVINVLRPTSDTVMVVTGAGAVGLAAVMAAAALSVGVVIVVDRVAERLELALELGATHSINAEQADTTEELRKITQGRGVDAAIETTGNVGVLEMAIESLAIGGSCFVIGAPPAGSRASFNVNAQLPGRRIVGVTLGDSEPERFIPQLIALHRAGRFPFDRLARRYPFSEINRAAEDAARGVAIKPVLVIAKGPQ</sequence>
<accession>A0A7G6X531</accession>
<dbReference type="Gene3D" id="3.90.180.10">
    <property type="entry name" value="Medium-chain alcohol dehydrogenases, catalytic domain"/>
    <property type="match status" value="1"/>
</dbReference>
<feature type="domain" description="Enoyl reductase (ER)" evidence="8">
    <location>
        <begin position="12"/>
        <end position="370"/>
    </location>
</feature>
<reference evidence="9 10" key="2">
    <citation type="journal article" date="2020" name="Microbiol. Resour. Announc.">
        <title>Antarctic desert soil bacteria exhibit high novel natural product potential, evaluated through long-read genome sequencing and comparative genomics.</title>
        <authorList>
            <person name="Benaud N."/>
            <person name="Edwards R.J."/>
            <person name="Amos T.G."/>
            <person name="D'Agostino P.M."/>
            <person name="Gutierrez-Chavez C."/>
            <person name="Montgomery K."/>
            <person name="Nicetic I."/>
            <person name="Ferrari B.C."/>
        </authorList>
    </citation>
    <scope>NUCLEOTIDE SEQUENCE [LARGE SCALE GENOMIC DNA]</scope>
    <source>
        <strain evidence="9 10">SPB151</strain>
    </source>
</reference>
<keyword evidence="4 6" id="KW-0862">Zinc</keyword>
<keyword evidence="5" id="KW-0560">Oxidoreductase</keyword>
<name>A0A7G6X531_9ACTN</name>
<dbReference type="Gene3D" id="3.40.50.720">
    <property type="entry name" value="NAD(P)-binding Rossmann-like Domain"/>
    <property type="match status" value="1"/>
</dbReference>
<evidence type="ECO:0000256" key="5">
    <source>
        <dbReference type="ARBA" id="ARBA00023002"/>
    </source>
</evidence>
<dbReference type="CDD" id="cd08278">
    <property type="entry name" value="benzyl_alcohol_DH"/>
    <property type="match status" value="1"/>
</dbReference>
<evidence type="ECO:0000313" key="9">
    <source>
        <dbReference type="EMBL" id="QNE21346.1"/>
    </source>
</evidence>
<comment type="cofactor">
    <cofactor evidence="1 6">
        <name>Zn(2+)</name>
        <dbReference type="ChEBI" id="CHEBI:29105"/>
    </cofactor>
</comment>
<dbReference type="PROSITE" id="PS00059">
    <property type="entry name" value="ADH_ZINC"/>
    <property type="match status" value="1"/>
</dbReference>
<dbReference type="EMBL" id="CP043661">
    <property type="protein sequence ID" value="QNE21346.1"/>
    <property type="molecule type" value="Genomic_DNA"/>
</dbReference>
<evidence type="ECO:0000256" key="4">
    <source>
        <dbReference type="ARBA" id="ARBA00022833"/>
    </source>
</evidence>
<reference evidence="10" key="1">
    <citation type="submission" date="2019-09" db="EMBL/GenBank/DDBJ databases">
        <title>Antimicrobial potential of Antarctic Bacteria.</title>
        <authorList>
            <person name="Benaud N."/>
            <person name="Edwards R.J."/>
            <person name="Ferrari B.C."/>
        </authorList>
    </citation>
    <scope>NUCLEOTIDE SEQUENCE [LARGE SCALE GENOMIC DNA]</scope>
    <source>
        <strain evidence="10">SPB151</strain>
    </source>
</reference>
<evidence type="ECO:0000259" key="8">
    <source>
        <dbReference type="SMART" id="SM00829"/>
    </source>
</evidence>
<evidence type="ECO:0000313" key="10">
    <source>
        <dbReference type="Proteomes" id="UP000515563"/>
    </source>
</evidence>
<evidence type="ECO:0000256" key="3">
    <source>
        <dbReference type="ARBA" id="ARBA00022723"/>
    </source>
</evidence>
<evidence type="ECO:0000256" key="7">
    <source>
        <dbReference type="SAM" id="Phobius"/>
    </source>
</evidence>
<gene>
    <name evidence="9" type="ORF">F1D05_29785</name>
</gene>
<dbReference type="SUPFAM" id="SSF50129">
    <property type="entry name" value="GroES-like"/>
    <property type="match status" value="1"/>
</dbReference>
<dbReference type="AlphaFoldDB" id="A0A7G6X531"/>
<keyword evidence="10" id="KW-1185">Reference proteome</keyword>
<dbReference type="InterPro" id="IPR013149">
    <property type="entry name" value="ADH-like_C"/>
</dbReference>
<dbReference type="GO" id="GO:0016491">
    <property type="term" value="F:oxidoreductase activity"/>
    <property type="evidence" value="ECO:0007669"/>
    <property type="project" value="UniProtKB-KW"/>
</dbReference>
<keyword evidence="7" id="KW-0472">Membrane</keyword>
<proteinExistence type="inferred from homology"/>
<dbReference type="InterPro" id="IPR002328">
    <property type="entry name" value="ADH_Zn_CS"/>
</dbReference>
<protein>
    <submittedName>
        <fullName evidence="9">NAD(P)-dependent alcohol dehydrogenase</fullName>
    </submittedName>
</protein>
<dbReference type="SMART" id="SM00829">
    <property type="entry name" value="PKS_ER"/>
    <property type="match status" value="1"/>
</dbReference>
<dbReference type="KEGG" id="kqi:F1D05_29785"/>
<keyword evidence="7" id="KW-1133">Transmembrane helix</keyword>
<dbReference type="InterPro" id="IPR036291">
    <property type="entry name" value="NAD(P)-bd_dom_sf"/>
</dbReference>
<dbReference type="SUPFAM" id="SSF51735">
    <property type="entry name" value="NAD(P)-binding Rossmann-fold domains"/>
    <property type="match status" value="1"/>
</dbReference>
<dbReference type="GO" id="GO:0008270">
    <property type="term" value="F:zinc ion binding"/>
    <property type="evidence" value="ECO:0007669"/>
    <property type="project" value="InterPro"/>
</dbReference>
<keyword evidence="7" id="KW-0812">Transmembrane</keyword>
<dbReference type="InterPro" id="IPR013154">
    <property type="entry name" value="ADH-like_N"/>
</dbReference>
<dbReference type="Pfam" id="PF08240">
    <property type="entry name" value="ADH_N"/>
    <property type="match status" value="1"/>
</dbReference>
<comment type="similarity">
    <text evidence="2 6">Belongs to the zinc-containing alcohol dehydrogenase family.</text>
</comment>